<dbReference type="PANTHER" id="PTHR30614">
    <property type="entry name" value="MEMBRANE COMPONENT OF AMINO ACID ABC TRANSPORTER"/>
    <property type="match status" value="1"/>
</dbReference>
<evidence type="ECO:0000256" key="1">
    <source>
        <dbReference type="ARBA" id="ARBA00004651"/>
    </source>
</evidence>
<evidence type="ECO:0000259" key="9">
    <source>
        <dbReference type="PROSITE" id="PS50928"/>
    </source>
</evidence>
<dbReference type="EMBL" id="CP129682">
    <property type="protein sequence ID" value="XDS49723.1"/>
    <property type="molecule type" value="Genomic_DNA"/>
</dbReference>
<dbReference type="InterPro" id="IPR043429">
    <property type="entry name" value="ArtM/GltK/GlnP/TcyL/YhdX-like"/>
</dbReference>
<feature type="transmembrane region" description="Helical" evidence="7">
    <location>
        <begin position="202"/>
        <end position="227"/>
    </location>
</feature>
<keyword evidence="5 7" id="KW-1133">Transmembrane helix</keyword>
<keyword evidence="4 7" id="KW-0812">Transmembrane</keyword>
<comment type="subcellular location">
    <subcellularLocation>
        <location evidence="1 7">Cell membrane</location>
        <topology evidence="1 7">Multi-pass membrane protein</topology>
    </subcellularLocation>
</comment>
<dbReference type="KEGG" id="bfk:QN062_02175"/>
<reference evidence="11" key="1">
    <citation type="submission" date="2023-07" db="EMBL/GenBank/DDBJ databases">
        <title>Bifidobacterium aquikefiriaerophilum sp. nov. and Bifidobacterium eccum sp. nov., isolated from water kefir.</title>
        <authorList>
            <person name="Breselge S."/>
            <person name="Bellassi P."/>
            <person name="Barcenilla C."/>
            <person name="Alvarez-Ordonez A."/>
            <person name="Morelli L."/>
            <person name="Cotter P.D."/>
        </authorList>
    </citation>
    <scope>NUCLEOTIDE SEQUENCE</scope>
    <source>
        <strain evidence="12">WK012_4_13</strain>
        <strain evidence="11">WK013_4_14</strain>
        <strain evidence="10">WK048_4_13</strain>
    </source>
</reference>
<dbReference type="CDD" id="cd06261">
    <property type="entry name" value="TM_PBP2"/>
    <property type="match status" value="1"/>
</dbReference>
<proteinExistence type="inferred from homology"/>
<dbReference type="EMBL" id="CP129675">
    <property type="protein sequence ID" value="XDS47585.1"/>
    <property type="molecule type" value="Genomic_DNA"/>
</dbReference>
<evidence type="ECO:0000313" key="10">
    <source>
        <dbReference type="EMBL" id="XDS47585.1"/>
    </source>
</evidence>
<comment type="similarity">
    <text evidence="7">Belongs to the binding-protein-dependent transport system permease family.</text>
</comment>
<dbReference type="InterPro" id="IPR035906">
    <property type="entry name" value="MetI-like_sf"/>
</dbReference>
<name>A0AB39ULM6_9BIFI</name>
<keyword evidence="2 7" id="KW-0813">Transport</keyword>
<feature type="region of interest" description="Disordered" evidence="8">
    <location>
        <begin position="314"/>
        <end position="351"/>
    </location>
</feature>
<dbReference type="InterPro" id="IPR000515">
    <property type="entry name" value="MetI-like"/>
</dbReference>
<evidence type="ECO:0000256" key="2">
    <source>
        <dbReference type="ARBA" id="ARBA00022448"/>
    </source>
</evidence>
<evidence type="ECO:0000256" key="3">
    <source>
        <dbReference type="ARBA" id="ARBA00022475"/>
    </source>
</evidence>
<dbReference type="GO" id="GO:0022857">
    <property type="term" value="F:transmembrane transporter activity"/>
    <property type="evidence" value="ECO:0007669"/>
    <property type="project" value="InterPro"/>
</dbReference>
<dbReference type="PANTHER" id="PTHR30614:SF21">
    <property type="entry name" value="AMINO ACID ABC TRANSPORTER PERMEASE"/>
    <property type="match status" value="1"/>
</dbReference>
<keyword evidence="6 7" id="KW-0472">Membrane</keyword>
<dbReference type="InterPro" id="IPR010065">
    <property type="entry name" value="AA_ABC_transptr_permease_3TM"/>
</dbReference>
<feature type="transmembrane region" description="Helical" evidence="7">
    <location>
        <begin position="147"/>
        <end position="168"/>
    </location>
</feature>
<dbReference type="Pfam" id="PF00528">
    <property type="entry name" value="BPD_transp_1"/>
    <property type="match status" value="1"/>
</dbReference>
<feature type="transmembrane region" description="Helical" evidence="7">
    <location>
        <begin position="85"/>
        <end position="106"/>
    </location>
</feature>
<dbReference type="GO" id="GO:0006865">
    <property type="term" value="P:amino acid transport"/>
    <property type="evidence" value="ECO:0007669"/>
    <property type="project" value="TreeGrafter"/>
</dbReference>
<dbReference type="SUPFAM" id="SSF161098">
    <property type="entry name" value="MetI-like"/>
    <property type="match status" value="1"/>
</dbReference>
<evidence type="ECO:0000313" key="12">
    <source>
        <dbReference type="EMBL" id="XDS51548.1"/>
    </source>
</evidence>
<protein>
    <submittedName>
        <fullName evidence="11">Amino acid ABC transporter permease</fullName>
    </submittedName>
</protein>
<evidence type="ECO:0000256" key="4">
    <source>
        <dbReference type="ARBA" id="ARBA00022692"/>
    </source>
</evidence>
<keyword evidence="3" id="KW-1003">Cell membrane</keyword>
<gene>
    <name evidence="12" type="ORF">QN062_02175</name>
    <name evidence="11" type="ORF">QN216_06180</name>
    <name evidence="10" type="ORF">QN217_04270</name>
</gene>
<feature type="domain" description="ABC transmembrane type-1" evidence="9">
    <location>
        <begin position="79"/>
        <end position="268"/>
    </location>
</feature>
<evidence type="ECO:0000256" key="6">
    <source>
        <dbReference type="ARBA" id="ARBA00023136"/>
    </source>
</evidence>
<dbReference type="GO" id="GO:0043190">
    <property type="term" value="C:ATP-binding cassette (ABC) transporter complex"/>
    <property type="evidence" value="ECO:0007669"/>
    <property type="project" value="InterPro"/>
</dbReference>
<dbReference type="PROSITE" id="PS50928">
    <property type="entry name" value="ABC_TM1"/>
    <property type="match status" value="1"/>
</dbReference>
<evidence type="ECO:0000256" key="7">
    <source>
        <dbReference type="RuleBase" id="RU363032"/>
    </source>
</evidence>
<dbReference type="Gene3D" id="1.10.3720.10">
    <property type="entry name" value="MetI-like"/>
    <property type="match status" value="1"/>
</dbReference>
<accession>A0AB39ULM6</accession>
<organism evidence="11">
    <name type="scientific">Bifidobacterium fermentum</name>
    <dbReference type="NCBI Taxonomy" id="3059035"/>
    <lineage>
        <taxon>Bacteria</taxon>
        <taxon>Bacillati</taxon>
        <taxon>Actinomycetota</taxon>
        <taxon>Actinomycetes</taxon>
        <taxon>Bifidobacteriales</taxon>
        <taxon>Bifidobacteriaceae</taxon>
        <taxon>Bifidobacterium</taxon>
    </lineage>
</organism>
<feature type="transmembrane region" description="Helical" evidence="7">
    <location>
        <begin position="25"/>
        <end position="44"/>
    </location>
</feature>
<dbReference type="NCBIfam" id="TIGR01726">
    <property type="entry name" value="HEQRo_perm_3TM"/>
    <property type="match status" value="1"/>
</dbReference>
<sequence>MKRRAPDDKRSVLFDEPGPKARRKIAVANTIAAIIFIVLIVLVLRRLANPPQGQNQLSWSLWDPALNWDAWRDFYRPGLLSTVKASILAVIGSVVFGIIFGIGRLLDFAPIRWLSSIIVEFCRAVPVLLFMIFLWQAFAALGFSDNSAFLAVTWGLILYNGSVVAELVRSGVGNLPHGQREAALALGMSPVRSLMSVEVPQALIAMLPALITQLVVVLKDTALGSIITYTELLQESRRLGSSYFNMLQALVVAAVIYFILSYLLSRVAEGLPSRMQKRTAGFAAEPVQAPIAILDPSNVTMIERAEERELPLSGTEPEFHDHYHGSNAVSGHWRTSHQEHGHEPRQSDSQE</sequence>
<evidence type="ECO:0000256" key="5">
    <source>
        <dbReference type="ARBA" id="ARBA00022989"/>
    </source>
</evidence>
<dbReference type="EMBL" id="CP129683">
    <property type="protein sequence ID" value="XDS51548.1"/>
    <property type="molecule type" value="Genomic_DNA"/>
</dbReference>
<feature type="compositionally biased region" description="Basic and acidic residues" evidence="8">
    <location>
        <begin position="336"/>
        <end position="351"/>
    </location>
</feature>
<dbReference type="AlphaFoldDB" id="A0AB39ULM6"/>
<feature type="transmembrane region" description="Helical" evidence="7">
    <location>
        <begin position="247"/>
        <end position="268"/>
    </location>
</feature>
<feature type="transmembrane region" description="Helical" evidence="7">
    <location>
        <begin position="113"/>
        <end position="135"/>
    </location>
</feature>
<evidence type="ECO:0000256" key="8">
    <source>
        <dbReference type="SAM" id="MobiDB-lite"/>
    </source>
</evidence>
<evidence type="ECO:0000313" key="11">
    <source>
        <dbReference type="EMBL" id="XDS49723.1"/>
    </source>
</evidence>